<dbReference type="AlphaFoldDB" id="A0A2P5E1F9"/>
<evidence type="ECO:0000256" key="1">
    <source>
        <dbReference type="SAM" id="MobiDB-lite"/>
    </source>
</evidence>
<feature type="region of interest" description="Disordered" evidence="1">
    <location>
        <begin position="1"/>
        <end position="44"/>
    </location>
</feature>
<sequence>MELEDDSATKKVVAGLEGRDGVRPHKNATGEAPETRAPAGEKLGVHCGGRGVVPKQLKLC</sequence>
<evidence type="ECO:0000313" key="3">
    <source>
        <dbReference type="Proteomes" id="UP000237105"/>
    </source>
</evidence>
<reference evidence="3" key="1">
    <citation type="submission" date="2016-06" db="EMBL/GenBank/DDBJ databases">
        <title>Parallel loss of symbiosis genes in relatives of nitrogen-fixing non-legume Parasponia.</title>
        <authorList>
            <person name="Van Velzen R."/>
            <person name="Holmer R."/>
            <person name="Bu F."/>
            <person name="Rutten L."/>
            <person name="Van Zeijl A."/>
            <person name="Liu W."/>
            <person name="Santuari L."/>
            <person name="Cao Q."/>
            <person name="Sharma T."/>
            <person name="Shen D."/>
            <person name="Roswanjaya Y."/>
            <person name="Wardhani T."/>
            <person name="Kalhor M.S."/>
            <person name="Jansen J."/>
            <person name="Van den Hoogen J."/>
            <person name="Gungor B."/>
            <person name="Hartog M."/>
            <person name="Hontelez J."/>
            <person name="Verver J."/>
            <person name="Yang W.-C."/>
            <person name="Schijlen E."/>
            <person name="Repin R."/>
            <person name="Schilthuizen M."/>
            <person name="Schranz E."/>
            <person name="Heidstra R."/>
            <person name="Miyata K."/>
            <person name="Fedorova E."/>
            <person name="Kohlen W."/>
            <person name="Bisseling T."/>
            <person name="Smit S."/>
            <person name="Geurts R."/>
        </authorList>
    </citation>
    <scope>NUCLEOTIDE SEQUENCE [LARGE SCALE GENOMIC DNA]</scope>
    <source>
        <strain evidence="3">cv. WU1-14</strain>
    </source>
</reference>
<organism evidence="2 3">
    <name type="scientific">Parasponia andersonii</name>
    <name type="common">Sponia andersonii</name>
    <dbReference type="NCBI Taxonomy" id="3476"/>
    <lineage>
        <taxon>Eukaryota</taxon>
        <taxon>Viridiplantae</taxon>
        <taxon>Streptophyta</taxon>
        <taxon>Embryophyta</taxon>
        <taxon>Tracheophyta</taxon>
        <taxon>Spermatophyta</taxon>
        <taxon>Magnoliopsida</taxon>
        <taxon>eudicotyledons</taxon>
        <taxon>Gunneridae</taxon>
        <taxon>Pentapetalae</taxon>
        <taxon>rosids</taxon>
        <taxon>fabids</taxon>
        <taxon>Rosales</taxon>
        <taxon>Cannabaceae</taxon>
        <taxon>Parasponia</taxon>
    </lineage>
</organism>
<comment type="caution">
    <text evidence="2">The sequence shown here is derived from an EMBL/GenBank/DDBJ whole genome shotgun (WGS) entry which is preliminary data.</text>
</comment>
<evidence type="ECO:0000313" key="2">
    <source>
        <dbReference type="EMBL" id="PON79389.1"/>
    </source>
</evidence>
<gene>
    <name evidence="2" type="ORF">PanWU01x14_011240</name>
</gene>
<protein>
    <submittedName>
        <fullName evidence="2">Uncharacterized protein</fullName>
    </submittedName>
</protein>
<proteinExistence type="predicted"/>
<dbReference type="OrthoDB" id="10391205at2759"/>
<name>A0A2P5E1F9_PARAD</name>
<accession>A0A2P5E1F9</accession>
<dbReference type="Proteomes" id="UP000237105">
    <property type="component" value="Unassembled WGS sequence"/>
</dbReference>
<keyword evidence="3" id="KW-1185">Reference proteome</keyword>
<dbReference type="EMBL" id="JXTB01000004">
    <property type="protein sequence ID" value="PON79389.1"/>
    <property type="molecule type" value="Genomic_DNA"/>
</dbReference>